<dbReference type="RefSeq" id="WP_344468586.1">
    <property type="nucleotide sequence ID" value="NZ_BAAANT010000043.1"/>
</dbReference>
<dbReference type="EMBL" id="BAAANT010000043">
    <property type="protein sequence ID" value="GAA2154802.1"/>
    <property type="molecule type" value="Genomic_DNA"/>
</dbReference>
<accession>A0ABN3A644</accession>
<name>A0ABN3A644_9ACTN</name>
<dbReference type="CDD" id="cd05233">
    <property type="entry name" value="SDR_c"/>
    <property type="match status" value="1"/>
</dbReference>
<evidence type="ECO:0000313" key="4">
    <source>
        <dbReference type="Proteomes" id="UP001422759"/>
    </source>
</evidence>
<comment type="caution">
    <text evidence="3">The sequence shown here is derived from an EMBL/GenBank/DDBJ whole genome shotgun (WGS) entry which is preliminary data.</text>
</comment>
<dbReference type="InterPro" id="IPR002347">
    <property type="entry name" value="SDR_fam"/>
</dbReference>
<gene>
    <name evidence="3" type="ORF">GCM10009760_54050</name>
</gene>
<proteinExistence type="inferred from homology"/>
<dbReference type="Gene3D" id="3.40.50.720">
    <property type="entry name" value="NAD(P)-binding Rossmann-like Domain"/>
    <property type="match status" value="1"/>
</dbReference>
<evidence type="ECO:0000313" key="3">
    <source>
        <dbReference type="EMBL" id="GAA2154802.1"/>
    </source>
</evidence>
<dbReference type="SUPFAM" id="SSF51735">
    <property type="entry name" value="NAD(P)-binding Rossmann-fold domains"/>
    <property type="match status" value="1"/>
</dbReference>
<dbReference type="SMART" id="SM00822">
    <property type="entry name" value="PKS_KR"/>
    <property type="match status" value="1"/>
</dbReference>
<dbReference type="Pfam" id="PF13561">
    <property type="entry name" value="adh_short_C2"/>
    <property type="match status" value="1"/>
</dbReference>
<dbReference type="Proteomes" id="UP001422759">
    <property type="component" value="Unassembled WGS sequence"/>
</dbReference>
<dbReference type="PRINTS" id="PR00081">
    <property type="entry name" value="GDHRDH"/>
</dbReference>
<evidence type="ECO:0000256" key="1">
    <source>
        <dbReference type="ARBA" id="ARBA00006484"/>
    </source>
</evidence>
<evidence type="ECO:0000259" key="2">
    <source>
        <dbReference type="SMART" id="SM00822"/>
    </source>
</evidence>
<sequence length="254" mass="26152">MPSNYPDLHGRTVVVTGGSRGIGARTARAFAAQGSKVCVVGRDREALASVVAAVTGEGGTAVAAVADVTDAAALADVREQAESRLGPVDILAAFAGGQGRPVPTTELTEGRWREVIDSELTSAFLTVQAFLPGMLERGHGSVITMSSAAGRQPSEANLAYGVANAGLVMLTRHLATEVGPRGVRVNCIAPSAVRTEKVESRMPAEIQQRVAAVHPLRRLGTPEDVAETALFLASDAASYLTGLTIDVAGGRITG</sequence>
<dbReference type="PANTHER" id="PTHR42879">
    <property type="entry name" value="3-OXOACYL-(ACYL-CARRIER-PROTEIN) REDUCTASE"/>
    <property type="match status" value="1"/>
</dbReference>
<comment type="similarity">
    <text evidence="1">Belongs to the short-chain dehydrogenases/reductases (SDR) family.</text>
</comment>
<reference evidence="3 4" key="1">
    <citation type="journal article" date="2019" name="Int. J. Syst. Evol. Microbiol.">
        <title>The Global Catalogue of Microorganisms (GCM) 10K type strain sequencing project: providing services to taxonomists for standard genome sequencing and annotation.</title>
        <authorList>
            <consortium name="The Broad Institute Genomics Platform"/>
            <consortium name="The Broad Institute Genome Sequencing Center for Infectious Disease"/>
            <person name="Wu L."/>
            <person name="Ma J."/>
        </authorList>
    </citation>
    <scope>NUCLEOTIDE SEQUENCE [LARGE SCALE GENOMIC DNA]</scope>
    <source>
        <strain evidence="3 4">JCM 14560</strain>
    </source>
</reference>
<organism evidence="3 4">
    <name type="scientific">Kitasatospora kazusensis</name>
    <dbReference type="NCBI Taxonomy" id="407974"/>
    <lineage>
        <taxon>Bacteria</taxon>
        <taxon>Bacillati</taxon>
        <taxon>Actinomycetota</taxon>
        <taxon>Actinomycetes</taxon>
        <taxon>Kitasatosporales</taxon>
        <taxon>Streptomycetaceae</taxon>
        <taxon>Kitasatospora</taxon>
    </lineage>
</organism>
<feature type="domain" description="Ketoreductase" evidence="2">
    <location>
        <begin position="11"/>
        <end position="191"/>
    </location>
</feature>
<dbReference type="InterPro" id="IPR036291">
    <property type="entry name" value="NAD(P)-bd_dom_sf"/>
</dbReference>
<dbReference type="NCBIfam" id="NF005559">
    <property type="entry name" value="PRK07231.1"/>
    <property type="match status" value="1"/>
</dbReference>
<dbReference type="InterPro" id="IPR050259">
    <property type="entry name" value="SDR"/>
</dbReference>
<dbReference type="InterPro" id="IPR057326">
    <property type="entry name" value="KR_dom"/>
</dbReference>
<protein>
    <submittedName>
        <fullName evidence="3">SDR family oxidoreductase</fullName>
    </submittedName>
</protein>
<keyword evidence="4" id="KW-1185">Reference proteome</keyword>